<feature type="transmembrane region" description="Helical" evidence="1">
    <location>
        <begin position="6"/>
        <end position="24"/>
    </location>
</feature>
<proteinExistence type="predicted"/>
<accession>A0A8D8G7S8</accession>
<protein>
    <submittedName>
        <fullName evidence="2">(northern house mosquito) hypothetical protein</fullName>
    </submittedName>
</protein>
<keyword evidence="1" id="KW-0812">Transmembrane</keyword>
<name>A0A8D8G7S8_CULPI</name>
<evidence type="ECO:0000313" key="2">
    <source>
        <dbReference type="EMBL" id="CAG6496724.1"/>
    </source>
</evidence>
<evidence type="ECO:0000256" key="1">
    <source>
        <dbReference type="SAM" id="Phobius"/>
    </source>
</evidence>
<sequence length="110" mass="11722">MSSVLTLTALHTNVGVTLIVAMLRSPSLERCIELTACAPIAAGVILIFGMSSSVGLVAEAYFMYECSDFLRSATCELIVCTFSRTSGASGSDPSSNFCKQCRISFARSFM</sequence>
<keyword evidence="1" id="KW-1133">Transmembrane helix</keyword>
<feature type="transmembrane region" description="Helical" evidence="1">
    <location>
        <begin position="36"/>
        <end position="64"/>
    </location>
</feature>
<organism evidence="2">
    <name type="scientific">Culex pipiens</name>
    <name type="common">House mosquito</name>
    <dbReference type="NCBI Taxonomy" id="7175"/>
    <lineage>
        <taxon>Eukaryota</taxon>
        <taxon>Metazoa</taxon>
        <taxon>Ecdysozoa</taxon>
        <taxon>Arthropoda</taxon>
        <taxon>Hexapoda</taxon>
        <taxon>Insecta</taxon>
        <taxon>Pterygota</taxon>
        <taxon>Neoptera</taxon>
        <taxon>Endopterygota</taxon>
        <taxon>Diptera</taxon>
        <taxon>Nematocera</taxon>
        <taxon>Culicoidea</taxon>
        <taxon>Culicidae</taxon>
        <taxon>Culicinae</taxon>
        <taxon>Culicini</taxon>
        <taxon>Culex</taxon>
        <taxon>Culex</taxon>
    </lineage>
</organism>
<dbReference type="EMBL" id="HBUE01131722">
    <property type="protein sequence ID" value="CAG6496724.1"/>
    <property type="molecule type" value="Transcribed_RNA"/>
</dbReference>
<keyword evidence="1" id="KW-0472">Membrane</keyword>
<reference evidence="2" key="1">
    <citation type="submission" date="2021-05" db="EMBL/GenBank/DDBJ databases">
        <authorList>
            <person name="Alioto T."/>
            <person name="Alioto T."/>
            <person name="Gomez Garrido J."/>
        </authorList>
    </citation>
    <scope>NUCLEOTIDE SEQUENCE</scope>
</reference>
<dbReference type="AlphaFoldDB" id="A0A8D8G7S8"/>